<gene>
    <name evidence="1" type="ORF">EV378_4654</name>
</gene>
<keyword evidence="2" id="KW-1185">Reference proteome</keyword>
<dbReference type="InterPro" id="IPR029045">
    <property type="entry name" value="ClpP/crotonase-like_dom_sf"/>
</dbReference>
<dbReference type="EMBL" id="SMFZ01000002">
    <property type="protein sequence ID" value="TCK20693.1"/>
    <property type="molecule type" value="Genomic_DNA"/>
</dbReference>
<evidence type="ECO:0000313" key="1">
    <source>
        <dbReference type="EMBL" id="TCK20693.1"/>
    </source>
</evidence>
<name>A0A4R1HIJ6_PSEEN</name>
<dbReference type="GO" id="GO:0003824">
    <property type="term" value="F:catalytic activity"/>
    <property type="evidence" value="ECO:0007669"/>
    <property type="project" value="UniProtKB-ARBA"/>
</dbReference>
<dbReference type="InterPro" id="IPR001753">
    <property type="entry name" value="Enoyl-CoA_hydra/iso"/>
</dbReference>
<dbReference type="SUPFAM" id="SSF52096">
    <property type="entry name" value="ClpP/crotonase"/>
    <property type="match status" value="1"/>
</dbReference>
<sequence length="287" mass="32910">MSDMYRTHLDDYAKQFESFLRLRREDGILEARLHTDDGPLRWNLEVHRGLIPAMAAINDDPENECLILTGTGDAFLAEFDRPGWKRHGFHEPFTSYHGYDIFYKDQTREPFALLNLQIPVIAAINGPSIVHAELALLNDIVLASENTHFYEGHWDGLGIVPGDGVHTLFRELLGPNRGRYFLLMGQRMGAHEARDLGLVGEVLPSDQLLDRAWEIARTVFMSKNRIQRRLTRSLLIQPWRELFTRELFSGMAHESLACYDYWPMSDEPGYDIGDLVKRDPSTTTPAQ</sequence>
<dbReference type="Proteomes" id="UP000295560">
    <property type="component" value="Unassembled WGS sequence"/>
</dbReference>
<comment type="caution">
    <text evidence="1">The sequence shown here is derived from an EMBL/GenBank/DDBJ whole genome shotgun (WGS) entry which is preliminary data.</text>
</comment>
<organism evidence="1 2">
    <name type="scientific">Pseudonocardia endophytica</name>
    <dbReference type="NCBI Taxonomy" id="401976"/>
    <lineage>
        <taxon>Bacteria</taxon>
        <taxon>Bacillati</taxon>
        <taxon>Actinomycetota</taxon>
        <taxon>Actinomycetes</taxon>
        <taxon>Pseudonocardiales</taxon>
        <taxon>Pseudonocardiaceae</taxon>
        <taxon>Pseudonocardia</taxon>
    </lineage>
</organism>
<accession>A0A4R1HIJ6</accession>
<protein>
    <submittedName>
        <fullName evidence="1">Enoyl-CoA hydratase/carnithine racemase</fullName>
    </submittedName>
</protein>
<evidence type="ECO:0000313" key="2">
    <source>
        <dbReference type="Proteomes" id="UP000295560"/>
    </source>
</evidence>
<proteinExistence type="predicted"/>
<reference evidence="1 2" key="1">
    <citation type="submission" date="2019-03" db="EMBL/GenBank/DDBJ databases">
        <title>Sequencing the genomes of 1000 actinobacteria strains.</title>
        <authorList>
            <person name="Klenk H.-P."/>
        </authorList>
    </citation>
    <scope>NUCLEOTIDE SEQUENCE [LARGE SCALE GENOMIC DNA]</scope>
    <source>
        <strain evidence="1 2">DSM 44969</strain>
    </source>
</reference>
<dbReference type="PANTHER" id="PTHR11941:SF54">
    <property type="entry name" value="ENOYL-COA HYDRATASE, MITOCHONDRIAL"/>
    <property type="match status" value="1"/>
</dbReference>
<dbReference type="PANTHER" id="PTHR11941">
    <property type="entry name" value="ENOYL-COA HYDRATASE-RELATED"/>
    <property type="match status" value="1"/>
</dbReference>
<dbReference type="GO" id="GO:0006635">
    <property type="term" value="P:fatty acid beta-oxidation"/>
    <property type="evidence" value="ECO:0007669"/>
    <property type="project" value="TreeGrafter"/>
</dbReference>
<dbReference type="CDD" id="cd06558">
    <property type="entry name" value="crotonase-like"/>
    <property type="match status" value="1"/>
</dbReference>
<dbReference type="Pfam" id="PF00378">
    <property type="entry name" value="ECH_1"/>
    <property type="match status" value="1"/>
</dbReference>
<dbReference type="Gene3D" id="3.90.226.10">
    <property type="entry name" value="2-enoyl-CoA Hydratase, Chain A, domain 1"/>
    <property type="match status" value="1"/>
</dbReference>
<dbReference type="AlphaFoldDB" id="A0A4R1HIJ6"/>